<keyword evidence="3" id="KW-1185">Reference proteome</keyword>
<organism evidence="2 3">
    <name type="scientific">Oculimacula yallundae</name>
    <dbReference type="NCBI Taxonomy" id="86028"/>
    <lineage>
        <taxon>Eukaryota</taxon>
        <taxon>Fungi</taxon>
        <taxon>Dikarya</taxon>
        <taxon>Ascomycota</taxon>
        <taxon>Pezizomycotina</taxon>
        <taxon>Leotiomycetes</taxon>
        <taxon>Helotiales</taxon>
        <taxon>Ploettnerulaceae</taxon>
        <taxon>Oculimacula</taxon>
    </lineage>
</organism>
<evidence type="ECO:0000313" key="2">
    <source>
        <dbReference type="EMBL" id="KAL2061457.1"/>
    </source>
</evidence>
<sequence>MNNMHPMDGPMKPEAYGFHRARDGGPGYHRRNLSEIQRAINPAPRPDPSQAHPTRILPKEFRDKEGHFPEHVGQKWEYMADPNFPYSLQNKRGVVAGGYKKDAFRVITGSNKEIISPVYHPVGPGSAHHRPDEYYPGGRVEYFRLDTSPRGPGGRPIPVSAMFSSPNGRGNLPFRMSRNAPMCKDIFGHK</sequence>
<reference evidence="2 3" key="1">
    <citation type="journal article" date="2024" name="Commun. Biol.">
        <title>Comparative genomic analysis of thermophilic fungi reveals convergent evolutionary adaptations and gene losses.</title>
        <authorList>
            <person name="Steindorff A.S."/>
            <person name="Aguilar-Pontes M.V."/>
            <person name="Robinson A.J."/>
            <person name="Andreopoulos B."/>
            <person name="LaButti K."/>
            <person name="Kuo A."/>
            <person name="Mondo S."/>
            <person name="Riley R."/>
            <person name="Otillar R."/>
            <person name="Haridas S."/>
            <person name="Lipzen A."/>
            <person name="Grimwood J."/>
            <person name="Schmutz J."/>
            <person name="Clum A."/>
            <person name="Reid I.D."/>
            <person name="Moisan M.C."/>
            <person name="Butler G."/>
            <person name="Nguyen T.T.M."/>
            <person name="Dewar K."/>
            <person name="Conant G."/>
            <person name="Drula E."/>
            <person name="Henrissat B."/>
            <person name="Hansel C."/>
            <person name="Singer S."/>
            <person name="Hutchinson M.I."/>
            <person name="de Vries R.P."/>
            <person name="Natvig D.O."/>
            <person name="Powell A.J."/>
            <person name="Tsang A."/>
            <person name="Grigoriev I.V."/>
        </authorList>
    </citation>
    <scope>NUCLEOTIDE SEQUENCE [LARGE SCALE GENOMIC DNA]</scope>
    <source>
        <strain evidence="2 3">CBS 494.80</strain>
    </source>
</reference>
<proteinExistence type="predicted"/>
<name>A0ABR4BVS4_9HELO</name>
<protein>
    <submittedName>
        <fullName evidence="2">Uncharacterized protein</fullName>
    </submittedName>
</protein>
<evidence type="ECO:0000256" key="1">
    <source>
        <dbReference type="SAM" id="MobiDB-lite"/>
    </source>
</evidence>
<dbReference type="EMBL" id="JAZHXI010000018">
    <property type="protein sequence ID" value="KAL2061457.1"/>
    <property type="molecule type" value="Genomic_DNA"/>
</dbReference>
<gene>
    <name evidence="2" type="ORF">VTL71DRAFT_6834</name>
</gene>
<evidence type="ECO:0000313" key="3">
    <source>
        <dbReference type="Proteomes" id="UP001595075"/>
    </source>
</evidence>
<comment type="caution">
    <text evidence="2">The sequence shown here is derived from an EMBL/GenBank/DDBJ whole genome shotgun (WGS) entry which is preliminary data.</text>
</comment>
<dbReference type="Proteomes" id="UP001595075">
    <property type="component" value="Unassembled WGS sequence"/>
</dbReference>
<accession>A0ABR4BVS4</accession>
<feature type="region of interest" description="Disordered" evidence="1">
    <location>
        <begin position="1"/>
        <end position="58"/>
    </location>
</feature>